<evidence type="ECO:0000313" key="1">
    <source>
        <dbReference type="EMBL" id="GIY57231.1"/>
    </source>
</evidence>
<keyword evidence="2" id="KW-1185">Reference proteome</keyword>
<evidence type="ECO:0000313" key="2">
    <source>
        <dbReference type="Proteomes" id="UP001054945"/>
    </source>
</evidence>
<gene>
    <name evidence="1" type="ORF">CEXT_249611</name>
</gene>
<sequence length="116" mass="12975">MLKPPPFPFHKKTGQHFCHLDMKLLAVWLPAIDQGIIPNPELPRAMLSTPLVWRAFGRSLGGKGKQKLRARCLRPAVIRWRGGRENISVHICQRQPCLLSVTGWSDGPSTKCGSNL</sequence>
<dbReference type="EMBL" id="BPLR01012870">
    <property type="protein sequence ID" value="GIY57231.1"/>
    <property type="molecule type" value="Genomic_DNA"/>
</dbReference>
<reference evidence="1 2" key="1">
    <citation type="submission" date="2021-06" db="EMBL/GenBank/DDBJ databases">
        <title>Caerostris extrusa draft genome.</title>
        <authorList>
            <person name="Kono N."/>
            <person name="Arakawa K."/>
        </authorList>
    </citation>
    <scope>NUCLEOTIDE SEQUENCE [LARGE SCALE GENOMIC DNA]</scope>
</reference>
<comment type="caution">
    <text evidence="1">The sequence shown here is derived from an EMBL/GenBank/DDBJ whole genome shotgun (WGS) entry which is preliminary data.</text>
</comment>
<name>A0AAV4UHL8_CAEEX</name>
<organism evidence="1 2">
    <name type="scientific">Caerostris extrusa</name>
    <name type="common">Bark spider</name>
    <name type="synonym">Caerostris bankana</name>
    <dbReference type="NCBI Taxonomy" id="172846"/>
    <lineage>
        <taxon>Eukaryota</taxon>
        <taxon>Metazoa</taxon>
        <taxon>Ecdysozoa</taxon>
        <taxon>Arthropoda</taxon>
        <taxon>Chelicerata</taxon>
        <taxon>Arachnida</taxon>
        <taxon>Araneae</taxon>
        <taxon>Araneomorphae</taxon>
        <taxon>Entelegynae</taxon>
        <taxon>Araneoidea</taxon>
        <taxon>Araneidae</taxon>
        <taxon>Caerostris</taxon>
    </lineage>
</organism>
<accession>A0AAV4UHL8</accession>
<protein>
    <submittedName>
        <fullName evidence="1">Uncharacterized protein</fullName>
    </submittedName>
</protein>
<dbReference type="Proteomes" id="UP001054945">
    <property type="component" value="Unassembled WGS sequence"/>
</dbReference>
<dbReference type="AlphaFoldDB" id="A0AAV4UHL8"/>
<proteinExistence type="predicted"/>